<keyword evidence="8" id="KW-0675">Receptor</keyword>
<evidence type="ECO:0000256" key="5">
    <source>
        <dbReference type="ARBA" id="ARBA00022824"/>
    </source>
</evidence>
<evidence type="ECO:0000256" key="8">
    <source>
        <dbReference type="ARBA" id="ARBA00023170"/>
    </source>
</evidence>
<dbReference type="AlphaFoldDB" id="A0A1D6IWS4"/>
<evidence type="ECO:0000256" key="4">
    <source>
        <dbReference type="ARBA" id="ARBA00022729"/>
    </source>
</evidence>
<keyword evidence="7" id="KW-1015">Disulfide bond</keyword>
<feature type="binding site" evidence="12">
    <location>
        <position position="152"/>
    </location>
    <ligand>
        <name>Zn(2+)</name>
        <dbReference type="ChEBI" id="CHEBI:29105"/>
    </ligand>
</feature>
<dbReference type="SMR" id="A0A1D6IWS4"/>
<feature type="binding site" evidence="12">
    <location>
        <position position="195"/>
    </location>
    <ligand>
        <name>Zn(2+)</name>
        <dbReference type="ChEBI" id="CHEBI:29105"/>
    </ligand>
</feature>
<dbReference type="ExpressionAtlas" id="A0A1D6IWS4">
    <property type="expression patterns" value="baseline and differential"/>
</dbReference>
<dbReference type="PANTHER" id="PTHR37236">
    <property type="entry name" value="AUXIN-BINDING PROTEIN 1"/>
    <property type="match status" value="1"/>
</dbReference>
<sequence length="252" mass="28144">MSTQPRRQRWSLEAGAGAISVSLQSTRATLSLAASLPALASRTRTTSSSRAMCASRATPRTFRSLRMRENRLNGTLDGVEDAGECTDDILMYPDNSLVRDISRMQQSNYGREGFSHITVTGALAHGTKEVEVWLQTFGPGQRTPIHRHSCEEVFIVLKGKGTLLLGSSSLKYPGQPQEVPVFQNTTFSIPVNDPHQVWNSNEHEDLQVLVIISRPPVKIFIYDDWSMPHTAAKLKFPYFWDEDCLPAPKDEL</sequence>
<dbReference type="GO" id="GO:0009734">
    <property type="term" value="P:auxin-activated signaling pathway"/>
    <property type="evidence" value="ECO:0007669"/>
    <property type="project" value="UniProtKB-KW"/>
</dbReference>
<dbReference type="EMBL" id="CM000786">
    <property type="protein sequence ID" value="AQK40375.1"/>
    <property type="molecule type" value="Genomic_DNA"/>
</dbReference>
<dbReference type="CDD" id="cd02220">
    <property type="entry name" value="cupin_ABP1"/>
    <property type="match status" value="1"/>
</dbReference>
<dbReference type="InterPro" id="IPR011051">
    <property type="entry name" value="RmlC_Cupin_sf"/>
</dbReference>
<evidence type="ECO:0000256" key="9">
    <source>
        <dbReference type="ARBA" id="ARBA00023180"/>
    </source>
</evidence>
<evidence type="ECO:0000256" key="6">
    <source>
        <dbReference type="ARBA" id="ARBA00022833"/>
    </source>
</evidence>
<keyword evidence="3 12" id="KW-0479">Metal-binding</keyword>
<feature type="binding site" evidence="12">
    <location>
        <position position="148"/>
    </location>
    <ligand>
        <name>Zn(2+)</name>
        <dbReference type="ChEBI" id="CHEBI:29105"/>
    </ligand>
</feature>
<accession>A0A1D6IWS4</accession>
<dbReference type="GO" id="GO:0046872">
    <property type="term" value="F:metal ion binding"/>
    <property type="evidence" value="ECO:0007669"/>
    <property type="project" value="UniProtKB-KW"/>
</dbReference>
<evidence type="ECO:0000256" key="3">
    <source>
        <dbReference type="ARBA" id="ARBA00022723"/>
    </source>
</evidence>
<evidence type="ECO:0000256" key="12">
    <source>
        <dbReference type="PIRSR" id="PIRSR600526-2"/>
    </source>
</evidence>
<evidence type="ECO:0000256" key="11">
    <source>
        <dbReference type="PIRSR" id="PIRSR600526-1"/>
    </source>
</evidence>
<reference evidence="13" key="1">
    <citation type="submission" date="2015-12" db="EMBL/GenBank/DDBJ databases">
        <title>Update maize B73 reference genome by single molecule sequencing technologies.</title>
        <authorList>
            <consortium name="Maize Genome Sequencing Project"/>
            <person name="Ware D."/>
        </authorList>
    </citation>
    <scope>NUCLEOTIDE SEQUENCE</scope>
    <source>
        <tissue evidence="13">Seedling</tissue>
    </source>
</reference>
<evidence type="ECO:0000256" key="7">
    <source>
        <dbReference type="ARBA" id="ARBA00023157"/>
    </source>
</evidence>
<keyword evidence="5" id="KW-0256">Endoplasmic reticulum</keyword>
<proteinExistence type="predicted"/>
<name>A0A1D6IWS4_MAIZE</name>
<dbReference type="PRINTS" id="PR00655">
    <property type="entry name" value="AUXINBINDNGP"/>
</dbReference>
<gene>
    <name evidence="13" type="ORF">ZEAMMB73_Zm00001d023908</name>
</gene>
<feature type="glycosylation site" description="N-linked (GlcNAc...) asparagine" evidence="11">
    <location>
        <position position="184"/>
    </location>
</feature>
<keyword evidence="4" id="KW-0732">Signal</keyword>
<dbReference type="PANTHER" id="PTHR37236:SF1">
    <property type="entry name" value="AUXIN-BINDING PROTEIN 1"/>
    <property type="match status" value="1"/>
</dbReference>
<evidence type="ECO:0000256" key="1">
    <source>
        <dbReference type="ARBA" id="ARBA00004319"/>
    </source>
</evidence>
<dbReference type="IntAct" id="A0A1D6IWS4">
    <property type="interactions" value="2"/>
</dbReference>
<dbReference type="Pfam" id="PF02041">
    <property type="entry name" value="Auxin_BP"/>
    <property type="match status" value="1"/>
</dbReference>
<evidence type="ECO:0000256" key="10">
    <source>
        <dbReference type="ARBA" id="ARBA00023294"/>
    </source>
</evidence>
<keyword evidence="6 12" id="KW-0862">Zinc</keyword>
<evidence type="ECO:0000313" key="13">
    <source>
        <dbReference type="EMBL" id="AQK40375.1"/>
    </source>
</evidence>
<dbReference type="Gene3D" id="2.60.120.10">
    <property type="entry name" value="Jelly Rolls"/>
    <property type="match status" value="1"/>
</dbReference>
<dbReference type="GO" id="GO:0010011">
    <property type="term" value="F:auxin binding"/>
    <property type="evidence" value="ECO:0007669"/>
    <property type="project" value="InterPro"/>
</dbReference>
<dbReference type="InterPro" id="IPR000526">
    <property type="entry name" value="Auxin-bd"/>
</dbReference>
<dbReference type="InterPro" id="IPR014710">
    <property type="entry name" value="RmlC-like_jellyroll"/>
</dbReference>
<comment type="subcellular location">
    <subcellularLocation>
        <location evidence="1">Endoplasmic reticulum lumen</location>
    </subcellularLocation>
</comment>
<evidence type="ECO:0000256" key="2">
    <source>
        <dbReference type="ARBA" id="ARBA00011738"/>
    </source>
</evidence>
<dbReference type="InParanoid" id="A0A1D6IWS4"/>
<dbReference type="FunFam" id="2.60.120.10:FF:000080">
    <property type="entry name" value="Auxin-binding protein 1"/>
    <property type="match status" value="1"/>
</dbReference>
<feature type="binding site" evidence="12">
    <location>
        <position position="146"/>
    </location>
    <ligand>
        <name>Zn(2+)</name>
        <dbReference type="ChEBI" id="CHEBI:29105"/>
    </ligand>
</feature>
<organism evidence="13">
    <name type="scientific">Zea mays</name>
    <name type="common">Maize</name>
    <dbReference type="NCBI Taxonomy" id="4577"/>
    <lineage>
        <taxon>Eukaryota</taxon>
        <taxon>Viridiplantae</taxon>
        <taxon>Streptophyta</taxon>
        <taxon>Embryophyta</taxon>
        <taxon>Tracheophyta</taxon>
        <taxon>Spermatophyta</taxon>
        <taxon>Magnoliopsida</taxon>
        <taxon>Liliopsida</taxon>
        <taxon>Poales</taxon>
        <taxon>Poaceae</taxon>
        <taxon>PACMAD clade</taxon>
        <taxon>Panicoideae</taxon>
        <taxon>Andropogonodae</taxon>
        <taxon>Andropogoneae</taxon>
        <taxon>Tripsacinae</taxon>
        <taxon>Zea</taxon>
    </lineage>
</organism>
<protein>
    <submittedName>
        <fullName evidence="13">Auxin-binding protein 5</fullName>
    </submittedName>
</protein>
<keyword evidence="9" id="KW-0325">Glycoprotein</keyword>
<keyword evidence="10" id="KW-0927">Auxin signaling pathway</keyword>
<comment type="subunit">
    <text evidence="2">Homodimer.</text>
</comment>
<dbReference type="GO" id="GO:0005788">
    <property type="term" value="C:endoplasmic reticulum lumen"/>
    <property type="evidence" value="ECO:0007669"/>
    <property type="project" value="UniProtKB-SubCell"/>
</dbReference>
<dbReference type="SUPFAM" id="SSF51182">
    <property type="entry name" value="RmlC-like cupins"/>
    <property type="match status" value="1"/>
</dbReference>